<feature type="domain" description="FAM69 protein-kinase" evidence="1">
    <location>
        <begin position="146"/>
        <end position="291"/>
    </location>
</feature>
<reference evidence="4" key="1">
    <citation type="submission" date="2016-06" db="UniProtKB">
        <authorList>
            <consortium name="WormBaseParasite"/>
        </authorList>
    </citation>
    <scope>IDENTIFICATION</scope>
</reference>
<evidence type="ECO:0000313" key="4">
    <source>
        <dbReference type="WBParaSite" id="SBAD_0001250901-mRNA-1"/>
    </source>
</evidence>
<protein>
    <submittedName>
        <fullName evidence="4">PIP49_C domain-containing protein</fullName>
    </submittedName>
</protein>
<proteinExistence type="predicted"/>
<gene>
    <name evidence="2" type="ORF">SBAD_LOCUS12104</name>
</gene>
<dbReference type="PANTHER" id="PTHR21093">
    <property type="entry name" value="DIVERGENT PROTEIN KINASE DOMAIN 1C-RELATED"/>
    <property type="match status" value="1"/>
</dbReference>
<sequence>PREDYVIKCFYFLFIYLLRRSILYLSHNYVLTSHYNNGFASGDLCMLLCFEPDHKILEFHSTNKAVIGVNLAGQRLLLKSSDRYFLSYDMLPSTISEEKYLDAVVNMVNFHMAFGWPRNKAHHLLNEIWPSYKRSHKITIADRRSIWTLVNQEEFLNFKLLNYLQVFPKVIGTCGHMYAVEFIPPLDSNLYFHGPKYRAVHKSMGTLKILQDSLNEAVHMCDVKRENFGESVAYPNRLMVLDGDMVFTDSRLNALFHSLRCKSDTDCTFFSCTANCNQTTGYCSRRHNSNFEVSVTYFDSFYCRVLFANILNEFLGINLGKGCQKALFSYSLKFARCSRNILFNFFTVSAIFINDLHLHLHTVIL</sequence>
<dbReference type="Pfam" id="PF12260">
    <property type="entry name" value="PIP49_C"/>
    <property type="match status" value="1"/>
</dbReference>
<dbReference type="PANTHER" id="PTHR21093:SF2">
    <property type="entry name" value="DIVERGENT PROTEIN KINASE DOMAIN 1C"/>
    <property type="match status" value="1"/>
</dbReference>
<evidence type="ECO:0000259" key="1">
    <source>
        <dbReference type="Pfam" id="PF12260"/>
    </source>
</evidence>
<evidence type="ECO:0000313" key="3">
    <source>
        <dbReference type="Proteomes" id="UP000270296"/>
    </source>
</evidence>
<dbReference type="InterPro" id="IPR022049">
    <property type="entry name" value="FAM69_kinase_dom"/>
</dbReference>
<organism evidence="4">
    <name type="scientific">Soboliphyme baturini</name>
    <dbReference type="NCBI Taxonomy" id="241478"/>
    <lineage>
        <taxon>Eukaryota</taxon>
        <taxon>Metazoa</taxon>
        <taxon>Ecdysozoa</taxon>
        <taxon>Nematoda</taxon>
        <taxon>Enoplea</taxon>
        <taxon>Dorylaimia</taxon>
        <taxon>Dioctophymatida</taxon>
        <taxon>Dioctophymatoidea</taxon>
        <taxon>Soboliphymatidae</taxon>
        <taxon>Soboliphyme</taxon>
    </lineage>
</organism>
<evidence type="ECO:0000313" key="2">
    <source>
        <dbReference type="EMBL" id="VDP45487.1"/>
    </source>
</evidence>
<dbReference type="AlphaFoldDB" id="A0A183J8A6"/>
<dbReference type="Proteomes" id="UP000270296">
    <property type="component" value="Unassembled WGS sequence"/>
</dbReference>
<dbReference type="WBParaSite" id="SBAD_0001250901-mRNA-1">
    <property type="protein sequence ID" value="SBAD_0001250901-mRNA-1"/>
    <property type="gene ID" value="SBAD_0001250901"/>
</dbReference>
<reference evidence="2 3" key="2">
    <citation type="submission" date="2018-11" db="EMBL/GenBank/DDBJ databases">
        <authorList>
            <consortium name="Pathogen Informatics"/>
        </authorList>
    </citation>
    <scope>NUCLEOTIDE SEQUENCE [LARGE SCALE GENOMIC DNA]</scope>
</reference>
<keyword evidence="3" id="KW-1185">Reference proteome</keyword>
<name>A0A183J8A6_9BILA</name>
<accession>A0A183J8A6</accession>
<dbReference type="EMBL" id="UZAM01016990">
    <property type="protein sequence ID" value="VDP45487.1"/>
    <property type="molecule type" value="Genomic_DNA"/>
</dbReference>
<dbReference type="OrthoDB" id="8543887at2759"/>